<reference evidence="1" key="1">
    <citation type="submission" date="2014-11" db="EMBL/GenBank/DDBJ databases">
        <authorList>
            <person name="Amaro Gonzalez C."/>
        </authorList>
    </citation>
    <scope>NUCLEOTIDE SEQUENCE</scope>
</reference>
<accession>A0A0E9T2L9</accession>
<organism evidence="1">
    <name type="scientific">Anguilla anguilla</name>
    <name type="common">European freshwater eel</name>
    <name type="synonym">Muraena anguilla</name>
    <dbReference type="NCBI Taxonomy" id="7936"/>
    <lineage>
        <taxon>Eukaryota</taxon>
        <taxon>Metazoa</taxon>
        <taxon>Chordata</taxon>
        <taxon>Craniata</taxon>
        <taxon>Vertebrata</taxon>
        <taxon>Euteleostomi</taxon>
        <taxon>Actinopterygii</taxon>
        <taxon>Neopterygii</taxon>
        <taxon>Teleostei</taxon>
        <taxon>Anguilliformes</taxon>
        <taxon>Anguillidae</taxon>
        <taxon>Anguilla</taxon>
    </lineage>
</organism>
<name>A0A0E9T2L9_ANGAN</name>
<dbReference type="AlphaFoldDB" id="A0A0E9T2L9"/>
<proteinExistence type="predicted"/>
<evidence type="ECO:0000313" key="1">
    <source>
        <dbReference type="EMBL" id="JAH47861.1"/>
    </source>
</evidence>
<reference evidence="1" key="2">
    <citation type="journal article" date="2015" name="Fish Shellfish Immunol.">
        <title>Early steps in the European eel (Anguilla anguilla)-Vibrio vulnificus interaction in the gills: Role of the RtxA13 toxin.</title>
        <authorList>
            <person name="Callol A."/>
            <person name="Pajuelo D."/>
            <person name="Ebbesson L."/>
            <person name="Teles M."/>
            <person name="MacKenzie S."/>
            <person name="Amaro C."/>
        </authorList>
    </citation>
    <scope>NUCLEOTIDE SEQUENCE</scope>
</reference>
<sequence length="29" mass="3495">MNGLIFLSSLHRPNQCQYPHNIKQKQREN</sequence>
<dbReference type="EMBL" id="GBXM01060716">
    <property type="protein sequence ID" value="JAH47861.1"/>
    <property type="molecule type" value="Transcribed_RNA"/>
</dbReference>
<protein>
    <submittedName>
        <fullName evidence="1">Uncharacterized protein</fullName>
    </submittedName>
</protein>